<organism evidence="1 2">
    <name type="scientific">Chamaesiphon polymorphus CCALA 037</name>
    <dbReference type="NCBI Taxonomy" id="2107692"/>
    <lineage>
        <taxon>Bacteria</taxon>
        <taxon>Bacillati</taxon>
        <taxon>Cyanobacteriota</taxon>
        <taxon>Cyanophyceae</taxon>
        <taxon>Gomontiellales</taxon>
        <taxon>Chamaesiphonaceae</taxon>
        <taxon>Chamaesiphon</taxon>
    </lineage>
</organism>
<gene>
    <name evidence="1" type="ORF">C7B77_17625</name>
</gene>
<dbReference type="OrthoDB" id="3685057at2"/>
<evidence type="ECO:0000313" key="2">
    <source>
        <dbReference type="Proteomes" id="UP000238937"/>
    </source>
</evidence>
<dbReference type="EMBL" id="PVWO01000246">
    <property type="protein sequence ID" value="PSB54621.1"/>
    <property type="molecule type" value="Genomic_DNA"/>
</dbReference>
<dbReference type="RefSeq" id="WP_106307640.1">
    <property type="nucleotide sequence ID" value="NZ_PVWO01000246.1"/>
</dbReference>
<name>A0A2T1GBK0_9CYAN</name>
<dbReference type="AlphaFoldDB" id="A0A2T1GBK0"/>
<dbReference type="Proteomes" id="UP000238937">
    <property type="component" value="Unassembled WGS sequence"/>
</dbReference>
<protein>
    <submittedName>
        <fullName evidence="1">Uncharacterized protein</fullName>
    </submittedName>
</protein>
<proteinExistence type="predicted"/>
<reference evidence="1 2" key="1">
    <citation type="submission" date="2018-03" db="EMBL/GenBank/DDBJ databases">
        <title>The ancient ancestry and fast evolution of plastids.</title>
        <authorList>
            <person name="Moore K.R."/>
            <person name="Magnabosco C."/>
            <person name="Momper L."/>
            <person name="Gold D.A."/>
            <person name="Bosak T."/>
            <person name="Fournier G.P."/>
        </authorList>
    </citation>
    <scope>NUCLEOTIDE SEQUENCE [LARGE SCALE GENOMIC DNA]</scope>
    <source>
        <strain evidence="1 2">CCALA 037</strain>
    </source>
</reference>
<sequence>MTAQIRDKISIDNQKYAIEQRSNWEVWFEPATHGIVPDKNCSTGCYRGFYCHYAIKEDRLFLKEIRDRFIHDRVELLPNLDFSIYDLNRQILAEVFQHKY</sequence>
<accession>A0A2T1GBK0</accession>
<evidence type="ECO:0000313" key="1">
    <source>
        <dbReference type="EMBL" id="PSB54621.1"/>
    </source>
</evidence>
<comment type="caution">
    <text evidence="1">The sequence shown here is derived from an EMBL/GenBank/DDBJ whole genome shotgun (WGS) entry which is preliminary data.</text>
</comment>
<keyword evidence="2" id="KW-1185">Reference proteome</keyword>